<keyword evidence="2" id="KW-0812">Transmembrane</keyword>
<reference evidence="4" key="1">
    <citation type="submission" date="2017-04" db="EMBL/GenBank/DDBJ databases">
        <authorList>
            <person name="Varghese N."/>
            <person name="Submissions S."/>
        </authorList>
    </citation>
    <scope>NUCLEOTIDE SEQUENCE [LARGE SCALE GENOMIC DNA]</scope>
    <source>
        <strain evidence="4">Ballard 720</strain>
    </source>
</reference>
<dbReference type="Proteomes" id="UP000192911">
    <property type="component" value="Unassembled WGS sequence"/>
</dbReference>
<feature type="transmembrane region" description="Helical" evidence="2">
    <location>
        <begin position="76"/>
        <end position="96"/>
    </location>
</feature>
<dbReference type="GeneID" id="95551745"/>
<keyword evidence="2" id="KW-1133">Transmembrane helix</keyword>
<accession>A0A1X7G8Y8</accession>
<feature type="transmembrane region" description="Helical" evidence="2">
    <location>
        <begin position="103"/>
        <end position="131"/>
    </location>
</feature>
<evidence type="ECO:0000313" key="3">
    <source>
        <dbReference type="EMBL" id="SMF65923.1"/>
    </source>
</evidence>
<protein>
    <submittedName>
        <fullName evidence="3">Uncharacterized protein</fullName>
    </submittedName>
</protein>
<sequence length="134" mass="13817">MSANAKPPPAGMAVEPANDSLPDAAAEPLSPAEVRRQPSAASGTWAVVGWAALIIGLLWIWSEPVFGPITDAEESVIYASLGFGLTMVAAGIGAGYGKRPFHAAFLIFGGAVMVLRPIAQIFLLAAAFSIMGHN</sequence>
<feature type="compositionally biased region" description="Pro residues" evidence="1">
    <location>
        <begin position="1"/>
        <end position="10"/>
    </location>
</feature>
<organism evidence="3 4">
    <name type="scientific">Trinickia caryophylli</name>
    <name type="common">Paraburkholderia caryophylli</name>
    <dbReference type="NCBI Taxonomy" id="28094"/>
    <lineage>
        <taxon>Bacteria</taxon>
        <taxon>Pseudomonadati</taxon>
        <taxon>Pseudomonadota</taxon>
        <taxon>Betaproteobacteria</taxon>
        <taxon>Burkholderiales</taxon>
        <taxon>Burkholderiaceae</taxon>
        <taxon>Trinickia</taxon>
    </lineage>
</organism>
<dbReference type="AlphaFoldDB" id="A0A1X7G8Y8"/>
<feature type="transmembrane region" description="Helical" evidence="2">
    <location>
        <begin position="43"/>
        <end position="61"/>
    </location>
</feature>
<evidence type="ECO:0000313" key="4">
    <source>
        <dbReference type="Proteomes" id="UP000192911"/>
    </source>
</evidence>
<evidence type="ECO:0000256" key="2">
    <source>
        <dbReference type="SAM" id="Phobius"/>
    </source>
</evidence>
<proteinExistence type="predicted"/>
<feature type="region of interest" description="Disordered" evidence="1">
    <location>
        <begin position="1"/>
        <end position="41"/>
    </location>
</feature>
<dbReference type="RefSeq" id="WP_139831201.1">
    <property type="nucleotide sequence ID" value="NZ_BSQD01000013.1"/>
</dbReference>
<keyword evidence="4" id="KW-1185">Reference proteome</keyword>
<gene>
    <name evidence="3" type="ORF">SAMN06295900_11468</name>
</gene>
<dbReference type="EMBL" id="FXAH01000014">
    <property type="protein sequence ID" value="SMF65923.1"/>
    <property type="molecule type" value="Genomic_DNA"/>
</dbReference>
<keyword evidence="2" id="KW-0472">Membrane</keyword>
<name>A0A1X7G8Y8_TRICW</name>
<evidence type="ECO:0000256" key="1">
    <source>
        <dbReference type="SAM" id="MobiDB-lite"/>
    </source>
</evidence>